<keyword evidence="3" id="KW-1185">Reference proteome</keyword>
<name>A0ABN8R198_9CNID</name>
<dbReference type="InterPro" id="IPR003323">
    <property type="entry name" value="OTU_dom"/>
</dbReference>
<dbReference type="Pfam" id="PF20209">
    <property type="entry name" value="DUF6570"/>
    <property type="match status" value="1"/>
</dbReference>
<dbReference type="Proteomes" id="UP001159405">
    <property type="component" value="Unassembled WGS sequence"/>
</dbReference>
<dbReference type="InterPro" id="IPR038765">
    <property type="entry name" value="Papain-like_cys_pep_sf"/>
</dbReference>
<accession>A0ABN8R198</accession>
<organism evidence="2 3">
    <name type="scientific">Porites lobata</name>
    <dbReference type="NCBI Taxonomy" id="104759"/>
    <lineage>
        <taxon>Eukaryota</taxon>
        <taxon>Metazoa</taxon>
        <taxon>Cnidaria</taxon>
        <taxon>Anthozoa</taxon>
        <taxon>Hexacorallia</taxon>
        <taxon>Scleractinia</taxon>
        <taxon>Fungiina</taxon>
        <taxon>Poritidae</taxon>
        <taxon>Porites</taxon>
    </lineage>
</organism>
<proteinExistence type="predicted"/>
<dbReference type="PANTHER" id="PTHR12419:SF11">
    <property type="entry name" value="OTU DOMAIN-CONTAINING PROTEIN DDB_G0284757"/>
    <property type="match status" value="1"/>
</dbReference>
<dbReference type="Gene3D" id="3.90.70.80">
    <property type="match status" value="1"/>
</dbReference>
<dbReference type="Pfam" id="PF02338">
    <property type="entry name" value="OTU"/>
    <property type="match status" value="1"/>
</dbReference>
<evidence type="ECO:0000313" key="2">
    <source>
        <dbReference type="EMBL" id="CAH3173109.1"/>
    </source>
</evidence>
<dbReference type="InterPro" id="IPR050704">
    <property type="entry name" value="Peptidase_C85-like"/>
</dbReference>
<evidence type="ECO:0000259" key="1">
    <source>
        <dbReference type="PROSITE" id="PS50802"/>
    </source>
</evidence>
<dbReference type="SUPFAM" id="SSF54001">
    <property type="entry name" value="Cysteine proteinases"/>
    <property type="match status" value="1"/>
</dbReference>
<dbReference type="EMBL" id="CALNXK010000178">
    <property type="protein sequence ID" value="CAH3173109.1"/>
    <property type="molecule type" value="Genomic_DNA"/>
</dbReference>
<comment type="caution">
    <text evidence="2">The sequence shown here is derived from an EMBL/GenBank/DDBJ whole genome shotgun (WGS) entry which is preliminary data.</text>
</comment>
<dbReference type="CDD" id="cd22758">
    <property type="entry name" value="OTU_232R-like"/>
    <property type="match status" value="1"/>
</dbReference>
<evidence type="ECO:0000313" key="3">
    <source>
        <dbReference type="Proteomes" id="UP001159405"/>
    </source>
</evidence>
<feature type="domain" description="OTU" evidence="1">
    <location>
        <begin position="25"/>
        <end position="135"/>
    </location>
</feature>
<protein>
    <recommendedName>
        <fullName evidence="1">OTU domain-containing protein</fullName>
    </recommendedName>
</protein>
<feature type="non-terminal residue" evidence="2">
    <location>
        <position position="567"/>
    </location>
</feature>
<dbReference type="PROSITE" id="PS50802">
    <property type="entry name" value="OTU"/>
    <property type="match status" value="1"/>
</dbReference>
<dbReference type="PANTHER" id="PTHR12419">
    <property type="entry name" value="OTU DOMAIN CONTAINING PROTEIN"/>
    <property type="match status" value="1"/>
</dbReference>
<sequence>MSPENAVSHDLPWDCLTERLRLIGLIPHDVGGFGDCFFKSVSHQLYRTADLHLEIRMAGIGHLQSYPELYIESISNDHWNNYIQQMSKQGTWCDNIIMQAVANAYNCVIHITQSNINSPESTILTPLHYVSTLTDKNSRYKNKLTCIKRKLSETNENRHGRLLKHRNYMKRVKYTETANERASRLEDKRGTYRKTIYKRSQTISAGQKESSAGPVHEQKHAQNNMNDFHKSNQYSVCQCTVCFEAWPLKSSPRKVDHYQCQRCIRDKQQPKKFSKENDMVPSLVPLQLQGLTQVEEMLIARALPVMRVYIKPGGQRGYSGHCINLPQDIAELAHSLPRYPKDLSVIVVKMKGKENSFKDVTVRRQNVADALQWLVNNNSHYKDITINQNSLNSLPEHGVPHGLLSVETENIDLNATCEPDLGPQNEDDIVYNEGTEMSSFLPIPECQQQEIEAVRQQLSNDSNHLPWPTVGSEPLNEYVTPFLATMAFPTLFPDGKGDPTNPSLRRDIPLGERVKHLLKFGENKNDKWVYRFATHPRFGYWALNMIQRKRILQQTGMFLKQNPGEAH</sequence>
<reference evidence="2 3" key="1">
    <citation type="submission" date="2022-05" db="EMBL/GenBank/DDBJ databases">
        <authorList>
            <consortium name="Genoscope - CEA"/>
            <person name="William W."/>
        </authorList>
    </citation>
    <scope>NUCLEOTIDE SEQUENCE [LARGE SCALE GENOMIC DNA]</scope>
</reference>
<dbReference type="InterPro" id="IPR046700">
    <property type="entry name" value="DUF6570"/>
</dbReference>
<gene>
    <name evidence="2" type="ORF">PLOB_00013382</name>
</gene>